<feature type="coiled-coil region" evidence="1">
    <location>
        <begin position="271"/>
        <end position="322"/>
    </location>
</feature>
<name>A0A1H1IVU1_9BURK</name>
<feature type="region of interest" description="Disordered" evidence="2">
    <location>
        <begin position="236"/>
        <end position="268"/>
    </location>
</feature>
<feature type="domain" description="Methyltransferase FkbM" evidence="3">
    <location>
        <begin position="656"/>
        <end position="818"/>
    </location>
</feature>
<dbReference type="InterPro" id="IPR052514">
    <property type="entry name" value="SAM-dependent_MTase"/>
</dbReference>
<dbReference type="AlphaFoldDB" id="A0A1H1IVU1"/>
<sequence>MTVDQRAQQKLEARLKDVTEENDLLLGQLHQVQGVLERHYLQSRELEKQQTSAVVQNVVPSKDWVHAELLDALAENCRLQALAQAQKKVHRLETQNALTSKLGNILIRGTDSPASLFSVPGKLAKIWRQSGQQTPPKLLGGKSFDKLIEAYGKGGLDAAEKLLAGASIGPVMQANAYTVLARNLMNSDRTNAAMAARRAYEIDPKPYRLKWLAFRLHEIGKVIEAEAMLKILPPDTPFSESEARQANQVGHEARDARRSETEQSSDFVERRARIEKQLTSLSRKLDEQAKLAAVRGREVEVLKQAKAQLEREKTALSGKHDEQTKLAAERGREVDVLKLVNARLEQDKAALSGKHDEQTKLAAQRGREVDVLKLVNAHLEQDKAALSGKHDEQTKLAAQRGYEVEVLKHANAQLAQEKAALSGKHDEQTKLAAQRGYEVEVLKHANAQLAQEKAALSGKHDEQTKLAAERGREVEVLKQAKAQLEQQKAALSGKHDEQTKLAAERGREVEVLKQAKAQLEQQKAALSGKHDEQTKLAAECGREVEVLKQAKAQLDQEKAALQQGSTDLRKKLQEAQKLVPATFLHVLKGRLDAMPDASNLPDISLVSVEHANKVFFFTHFSTDYIPGKMAERNQFYEATFLDLLARVHHPDKLIIDGGANIGNHSVFFAGVIGASVIAFEPQPFNHEFLVANARLNHLEEKIDIRKKAIGDQPGSISLVQALPGNYGSFTADTKLAQRDDDDARARGLFDVRVSTLDVELKDREADVSIIKLDLEGMELEVLRGARTVIEKSLPVISVECFTRSFYEEIKEFLESFGYFAVDSTNATPTFIFLTRKNSRHMEILSGYLETSSIGKFYKNSVFNETK</sequence>
<keyword evidence="4" id="KW-0489">Methyltransferase</keyword>
<organism evidence="4 5">
    <name type="scientific">Paraburkholderia tuberum</name>
    <dbReference type="NCBI Taxonomy" id="157910"/>
    <lineage>
        <taxon>Bacteria</taxon>
        <taxon>Pseudomonadati</taxon>
        <taxon>Pseudomonadota</taxon>
        <taxon>Betaproteobacteria</taxon>
        <taxon>Burkholderiales</taxon>
        <taxon>Burkholderiaceae</taxon>
        <taxon>Paraburkholderia</taxon>
    </lineage>
</organism>
<dbReference type="InterPro" id="IPR006342">
    <property type="entry name" value="FkbM_mtfrase"/>
</dbReference>
<dbReference type="GO" id="GO:0008168">
    <property type="term" value="F:methyltransferase activity"/>
    <property type="evidence" value="ECO:0007669"/>
    <property type="project" value="UniProtKB-KW"/>
</dbReference>
<keyword evidence="4" id="KW-0808">Transferase</keyword>
<dbReference type="EMBL" id="FNKX01000002">
    <property type="protein sequence ID" value="SDR41831.1"/>
    <property type="molecule type" value="Genomic_DNA"/>
</dbReference>
<evidence type="ECO:0000256" key="2">
    <source>
        <dbReference type="SAM" id="MobiDB-lite"/>
    </source>
</evidence>
<evidence type="ECO:0000313" key="5">
    <source>
        <dbReference type="Proteomes" id="UP000199365"/>
    </source>
</evidence>
<dbReference type="Gene3D" id="3.40.50.150">
    <property type="entry name" value="Vaccinia Virus protein VP39"/>
    <property type="match status" value="1"/>
</dbReference>
<accession>A0A1H1IVU1</accession>
<reference evidence="5" key="1">
    <citation type="submission" date="2016-10" db="EMBL/GenBank/DDBJ databases">
        <authorList>
            <person name="Varghese N."/>
            <person name="Submissions S."/>
        </authorList>
    </citation>
    <scope>NUCLEOTIDE SEQUENCE [LARGE SCALE GENOMIC DNA]</scope>
    <source>
        <strain evidence="5">DUS833</strain>
    </source>
</reference>
<dbReference type="Pfam" id="PF05050">
    <property type="entry name" value="Methyltransf_21"/>
    <property type="match status" value="1"/>
</dbReference>
<keyword evidence="5" id="KW-1185">Reference proteome</keyword>
<evidence type="ECO:0000256" key="1">
    <source>
        <dbReference type="SAM" id="Coils"/>
    </source>
</evidence>
<dbReference type="NCBIfam" id="TIGR01444">
    <property type="entry name" value="fkbM_fam"/>
    <property type="match status" value="1"/>
</dbReference>
<evidence type="ECO:0000259" key="3">
    <source>
        <dbReference type="Pfam" id="PF05050"/>
    </source>
</evidence>
<dbReference type="InterPro" id="IPR029063">
    <property type="entry name" value="SAM-dependent_MTases_sf"/>
</dbReference>
<protein>
    <submittedName>
        <fullName evidence="4">Methyltransferase, FkbM family</fullName>
    </submittedName>
</protein>
<dbReference type="STRING" id="157910.SAMN05445850_3742"/>
<dbReference type="GO" id="GO:0032259">
    <property type="term" value="P:methylation"/>
    <property type="evidence" value="ECO:0007669"/>
    <property type="project" value="UniProtKB-KW"/>
</dbReference>
<evidence type="ECO:0000313" key="4">
    <source>
        <dbReference type="EMBL" id="SDR41831.1"/>
    </source>
</evidence>
<proteinExistence type="predicted"/>
<feature type="compositionally biased region" description="Basic and acidic residues" evidence="2">
    <location>
        <begin position="251"/>
        <end position="268"/>
    </location>
</feature>
<gene>
    <name evidence="4" type="ORF">SAMN05445850_3742</name>
</gene>
<dbReference type="PANTHER" id="PTHR34203:SF15">
    <property type="entry name" value="SLL1173 PROTEIN"/>
    <property type="match status" value="1"/>
</dbReference>
<feature type="coiled-coil region" evidence="1">
    <location>
        <begin position="467"/>
        <end position="578"/>
    </location>
</feature>
<dbReference type="SUPFAM" id="SSF53335">
    <property type="entry name" value="S-adenosyl-L-methionine-dependent methyltransferases"/>
    <property type="match status" value="1"/>
</dbReference>
<dbReference type="Proteomes" id="UP000199365">
    <property type="component" value="Unassembled WGS sequence"/>
</dbReference>
<dbReference type="PANTHER" id="PTHR34203">
    <property type="entry name" value="METHYLTRANSFERASE, FKBM FAMILY PROTEIN"/>
    <property type="match status" value="1"/>
</dbReference>
<dbReference type="RefSeq" id="WP_167368685.1">
    <property type="nucleotide sequence ID" value="NZ_FNKX01000002.1"/>
</dbReference>
<keyword evidence="1" id="KW-0175">Coiled coil</keyword>